<evidence type="ECO:0000256" key="9">
    <source>
        <dbReference type="SAM" id="Phobius"/>
    </source>
</evidence>
<keyword evidence="6" id="KW-0406">Ion transport</keyword>
<evidence type="ECO:0000256" key="6">
    <source>
        <dbReference type="ARBA" id="ARBA00023065"/>
    </source>
</evidence>
<keyword evidence="2" id="KW-0813">Transport</keyword>
<feature type="transmembrane region" description="Helical" evidence="9">
    <location>
        <begin position="75"/>
        <end position="96"/>
    </location>
</feature>
<evidence type="ECO:0000256" key="7">
    <source>
        <dbReference type="ARBA" id="ARBA00023136"/>
    </source>
</evidence>
<dbReference type="HAMAP" id="MF_00115">
    <property type="entry name" value="MscL"/>
    <property type="match status" value="1"/>
</dbReference>
<gene>
    <name evidence="10" type="primary">mscL_29</name>
    <name evidence="10" type="ORF">SDC9_126920</name>
</gene>
<accession>A0A645CSN4</accession>
<dbReference type="PANTHER" id="PTHR30266">
    <property type="entry name" value="MECHANOSENSITIVE CHANNEL MSCL"/>
    <property type="match status" value="1"/>
</dbReference>
<comment type="subcellular location">
    <subcellularLocation>
        <location evidence="1">Membrane</location>
        <topology evidence="1">Multi-pass membrane protein</topology>
    </subcellularLocation>
</comment>
<dbReference type="InterPro" id="IPR037673">
    <property type="entry name" value="MSC/AndL"/>
</dbReference>
<keyword evidence="8" id="KW-0407">Ion channel</keyword>
<evidence type="ECO:0000313" key="10">
    <source>
        <dbReference type="EMBL" id="MPM79878.1"/>
    </source>
</evidence>
<name>A0A645CSN4_9ZZZZ</name>
<dbReference type="InterPro" id="IPR001185">
    <property type="entry name" value="MS_channel"/>
</dbReference>
<dbReference type="AlphaFoldDB" id="A0A645CSN4"/>
<reference evidence="10" key="1">
    <citation type="submission" date="2019-08" db="EMBL/GenBank/DDBJ databases">
        <authorList>
            <person name="Kucharzyk K."/>
            <person name="Murdoch R.W."/>
            <person name="Higgins S."/>
            <person name="Loffler F."/>
        </authorList>
    </citation>
    <scope>NUCLEOTIDE SEQUENCE</scope>
</reference>
<dbReference type="SUPFAM" id="SSF81330">
    <property type="entry name" value="Gated mechanosensitive channel"/>
    <property type="match status" value="1"/>
</dbReference>
<dbReference type="EMBL" id="VSSQ01029655">
    <property type="protein sequence ID" value="MPM79878.1"/>
    <property type="molecule type" value="Genomic_DNA"/>
</dbReference>
<evidence type="ECO:0000256" key="1">
    <source>
        <dbReference type="ARBA" id="ARBA00004141"/>
    </source>
</evidence>
<dbReference type="GO" id="GO:0008381">
    <property type="term" value="F:mechanosensitive monoatomic ion channel activity"/>
    <property type="evidence" value="ECO:0007669"/>
    <property type="project" value="InterPro"/>
</dbReference>
<evidence type="ECO:0000256" key="5">
    <source>
        <dbReference type="ARBA" id="ARBA00022989"/>
    </source>
</evidence>
<dbReference type="Pfam" id="PF01741">
    <property type="entry name" value="MscL"/>
    <property type="match status" value="1"/>
</dbReference>
<dbReference type="GO" id="GO:0016020">
    <property type="term" value="C:membrane"/>
    <property type="evidence" value="ECO:0007669"/>
    <property type="project" value="UniProtKB-SubCell"/>
</dbReference>
<dbReference type="InterPro" id="IPR036019">
    <property type="entry name" value="MscL_channel"/>
</dbReference>
<dbReference type="Gene3D" id="1.10.1200.120">
    <property type="entry name" value="Large-conductance mechanosensitive channel, MscL, domain 1"/>
    <property type="match status" value="1"/>
</dbReference>
<proteinExistence type="inferred from homology"/>
<keyword evidence="5 9" id="KW-1133">Transmembrane helix</keyword>
<keyword evidence="3" id="KW-1003">Cell membrane</keyword>
<evidence type="ECO:0000256" key="3">
    <source>
        <dbReference type="ARBA" id="ARBA00022475"/>
    </source>
</evidence>
<dbReference type="PANTHER" id="PTHR30266:SF2">
    <property type="entry name" value="LARGE-CONDUCTANCE MECHANOSENSITIVE CHANNEL"/>
    <property type="match status" value="1"/>
</dbReference>
<sequence length="138" mass="14799">MGKQGQKESIWAGFKKFIAKGSVMDLAVGVIIGAAFKAIVDSLVGDLLMPLIGIFAGKDTFASLTFTVGGAVFQFGNFISAILNFFIMALVLFLIVRALGHVKDKFATQQPEAPAAPPAPSKEELLLTEIRDLLKDKK</sequence>
<feature type="transmembrane region" description="Helical" evidence="9">
    <location>
        <begin position="21"/>
        <end position="40"/>
    </location>
</feature>
<dbReference type="PRINTS" id="PR01264">
    <property type="entry name" value="MECHCHANNEL"/>
</dbReference>
<protein>
    <submittedName>
        <fullName evidence="10">Large-conductance mechanosensitive channel</fullName>
    </submittedName>
</protein>
<evidence type="ECO:0000256" key="2">
    <source>
        <dbReference type="ARBA" id="ARBA00022448"/>
    </source>
</evidence>
<organism evidence="10">
    <name type="scientific">bioreactor metagenome</name>
    <dbReference type="NCBI Taxonomy" id="1076179"/>
    <lineage>
        <taxon>unclassified sequences</taxon>
        <taxon>metagenomes</taxon>
        <taxon>ecological metagenomes</taxon>
    </lineage>
</organism>
<dbReference type="NCBIfam" id="TIGR00220">
    <property type="entry name" value="mscL"/>
    <property type="match status" value="1"/>
</dbReference>
<evidence type="ECO:0000256" key="4">
    <source>
        <dbReference type="ARBA" id="ARBA00022692"/>
    </source>
</evidence>
<keyword evidence="4 9" id="KW-0812">Transmembrane</keyword>
<keyword evidence="7 9" id="KW-0472">Membrane</keyword>
<comment type="caution">
    <text evidence="10">The sequence shown here is derived from an EMBL/GenBank/DDBJ whole genome shotgun (WGS) entry which is preliminary data.</text>
</comment>
<evidence type="ECO:0000256" key="8">
    <source>
        <dbReference type="ARBA" id="ARBA00023303"/>
    </source>
</evidence>